<feature type="domain" description="Glycosyltransferase 2-like" evidence="4">
    <location>
        <begin position="84"/>
        <end position="212"/>
    </location>
</feature>
<keyword evidence="2" id="KW-0472">Membrane</keyword>
<evidence type="ECO:0000313" key="6">
    <source>
        <dbReference type="Proteomes" id="UP000271683"/>
    </source>
</evidence>
<dbReference type="Pfam" id="PF00535">
    <property type="entry name" value="Glycos_transf_2"/>
    <property type="match status" value="1"/>
</dbReference>
<dbReference type="SUPFAM" id="SSF53448">
    <property type="entry name" value="Nucleotide-diphospho-sugar transferases"/>
    <property type="match status" value="1"/>
</dbReference>
<dbReference type="Proteomes" id="UP000271683">
    <property type="component" value="Unassembled WGS sequence"/>
</dbReference>
<keyword evidence="2" id="KW-1133">Transmembrane helix</keyword>
<sequence length="410" mass="43326">MIWFALLPLLALTGHTLVNAALLRRLTPDATGHHMHQPTPDTTGHHTRQPTPDPTGNQPAPDTTGHHTRRSAPQHATVTERVAVLLPLRDEAGRVTPCLEALLGQRGVPDLEIVVLDDGSADGTAEVVRRVAGDRVRLLTGAPLPEGWLGKPYACAQLADAARDSDVLVFVDADVVLAPGAVAAAVALLRSAQVTLLSPYPRITGAGRLVQPLLQWSWLTFLPLRLMERSPRPSLSAAGGQWLVADRAGYQRAGGHAAVRGDVLEDIALARAVKRSGGRVALADGSRLATCHMYASWRELADGYGKSLWASFGSPAGAAAVVLLLLLLYAAPPVTATLALITASVDLALWSVCAYGIGVLGRVIAAAATGGRTWPDPLAQPVSIVVFAALVARSFALRRRGRLSWRGRPV</sequence>
<proteinExistence type="predicted"/>
<protein>
    <submittedName>
        <fullName evidence="5">Glycosyl transferase family 2</fullName>
    </submittedName>
</protein>
<feature type="chain" id="PRO_5018115727" evidence="3">
    <location>
        <begin position="21"/>
        <end position="410"/>
    </location>
</feature>
<evidence type="ECO:0000313" key="5">
    <source>
        <dbReference type="EMBL" id="ROP29237.1"/>
    </source>
</evidence>
<keyword evidence="3" id="KW-0732">Signal</keyword>
<dbReference type="GO" id="GO:0016740">
    <property type="term" value="F:transferase activity"/>
    <property type="evidence" value="ECO:0007669"/>
    <property type="project" value="UniProtKB-KW"/>
</dbReference>
<accession>A0A3N1GG31</accession>
<dbReference type="InterPro" id="IPR001173">
    <property type="entry name" value="Glyco_trans_2-like"/>
</dbReference>
<dbReference type="EMBL" id="RJKL01000001">
    <property type="protein sequence ID" value="ROP29237.1"/>
    <property type="molecule type" value="Genomic_DNA"/>
</dbReference>
<dbReference type="InterPro" id="IPR029044">
    <property type="entry name" value="Nucleotide-diphossugar_trans"/>
</dbReference>
<feature type="region of interest" description="Disordered" evidence="1">
    <location>
        <begin position="30"/>
        <end position="76"/>
    </location>
</feature>
<evidence type="ECO:0000256" key="3">
    <source>
        <dbReference type="SAM" id="SignalP"/>
    </source>
</evidence>
<evidence type="ECO:0000256" key="2">
    <source>
        <dbReference type="SAM" id="Phobius"/>
    </source>
</evidence>
<feature type="signal peptide" evidence="3">
    <location>
        <begin position="1"/>
        <end position="20"/>
    </location>
</feature>
<name>A0A3N1GG31_9ACTN</name>
<gene>
    <name evidence="5" type="ORF">EDD30_2023</name>
</gene>
<feature type="transmembrane region" description="Helical" evidence="2">
    <location>
        <begin position="378"/>
        <end position="396"/>
    </location>
</feature>
<dbReference type="AlphaFoldDB" id="A0A3N1GG31"/>
<comment type="caution">
    <text evidence="5">The sequence shown here is derived from an EMBL/GenBank/DDBJ whole genome shotgun (WGS) entry which is preliminary data.</text>
</comment>
<dbReference type="RefSeq" id="WP_244945183.1">
    <property type="nucleotide sequence ID" value="NZ_RJKL01000001.1"/>
</dbReference>
<feature type="transmembrane region" description="Helical" evidence="2">
    <location>
        <begin position="338"/>
        <end position="358"/>
    </location>
</feature>
<dbReference type="PANTHER" id="PTHR43646">
    <property type="entry name" value="GLYCOSYLTRANSFERASE"/>
    <property type="match status" value="1"/>
</dbReference>
<dbReference type="PANTHER" id="PTHR43646:SF3">
    <property type="entry name" value="SLR1566 PROTEIN"/>
    <property type="match status" value="1"/>
</dbReference>
<evidence type="ECO:0000256" key="1">
    <source>
        <dbReference type="SAM" id="MobiDB-lite"/>
    </source>
</evidence>
<organism evidence="5 6">
    <name type="scientific">Couchioplanes caeruleus</name>
    <dbReference type="NCBI Taxonomy" id="56438"/>
    <lineage>
        <taxon>Bacteria</taxon>
        <taxon>Bacillati</taxon>
        <taxon>Actinomycetota</taxon>
        <taxon>Actinomycetes</taxon>
        <taxon>Micromonosporales</taxon>
        <taxon>Micromonosporaceae</taxon>
        <taxon>Couchioplanes</taxon>
    </lineage>
</organism>
<reference evidence="5 6" key="1">
    <citation type="submission" date="2018-11" db="EMBL/GenBank/DDBJ databases">
        <title>Sequencing the genomes of 1000 actinobacteria strains.</title>
        <authorList>
            <person name="Klenk H.-P."/>
        </authorList>
    </citation>
    <scope>NUCLEOTIDE SEQUENCE [LARGE SCALE GENOMIC DNA]</scope>
    <source>
        <strain evidence="5 6">DSM 43634</strain>
    </source>
</reference>
<feature type="transmembrane region" description="Helical" evidence="2">
    <location>
        <begin position="308"/>
        <end position="331"/>
    </location>
</feature>
<keyword evidence="5" id="KW-0808">Transferase</keyword>
<keyword evidence="2" id="KW-0812">Transmembrane</keyword>
<evidence type="ECO:0000259" key="4">
    <source>
        <dbReference type="Pfam" id="PF00535"/>
    </source>
</evidence>
<dbReference type="Gene3D" id="3.90.550.10">
    <property type="entry name" value="Spore Coat Polysaccharide Biosynthesis Protein SpsA, Chain A"/>
    <property type="match status" value="1"/>
</dbReference>